<organism evidence="1 2">
    <name type="scientific">Anoxybacterium hadale</name>
    <dbReference type="NCBI Taxonomy" id="3408580"/>
    <lineage>
        <taxon>Bacteria</taxon>
        <taxon>Bacillati</taxon>
        <taxon>Bacillota</taxon>
        <taxon>Clostridia</taxon>
        <taxon>Peptostreptococcales</taxon>
        <taxon>Anaerovoracaceae</taxon>
        <taxon>Anoxybacterium</taxon>
    </lineage>
</organism>
<evidence type="ECO:0000313" key="2">
    <source>
        <dbReference type="Proteomes" id="UP000594014"/>
    </source>
</evidence>
<evidence type="ECO:0000313" key="1">
    <source>
        <dbReference type="EMBL" id="QOX62188.1"/>
    </source>
</evidence>
<gene>
    <name evidence="1" type="ORF">FRZ06_01885</name>
</gene>
<sequence>MGKIQSGAIRVIKGFVIGASMLVPGASGGTMAIILGIYDELIHAVSCFRKDLKDNLILLGTYGIAGILGILIFSGPLLTAVTLWHKPMLFLFLGAILGGIPPLYRKVKVSRIKSVNILVATIGAALGISTMYLPEGIFQLSTNFDLYNFSMLMVAGVIIAVALILPGISASYILLMLGMYDLTLIAIKELDLLYLIPLAIGILGGTFFTAGLLEREMKRHPQFTYMLIIGFMLGSLAQVYPGFPASNEILPCILTFSAGLAVILFLGQPKKKSEKTNK</sequence>
<keyword evidence="2" id="KW-1185">Reference proteome</keyword>
<protein>
    <submittedName>
        <fullName evidence="1">DUF368 domain-containing protein</fullName>
    </submittedName>
</protein>
<dbReference type="EMBL" id="CP042469">
    <property type="protein sequence ID" value="QOX62188.1"/>
    <property type="molecule type" value="Genomic_DNA"/>
</dbReference>
<dbReference type="Proteomes" id="UP000594014">
    <property type="component" value="Chromosome"/>
</dbReference>
<name>A0ACD1A712_9FIRM</name>
<accession>A0ACD1A712</accession>
<proteinExistence type="predicted"/>
<reference evidence="1" key="1">
    <citation type="submission" date="2019-08" db="EMBL/GenBank/DDBJ databases">
        <title>Genome sequence of Clostridiales bacterium MT110.</title>
        <authorList>
            <person name="Cao J."/>
        </authorList>
    </citation>
    <scope>NUCLEOTIDE SEQUENCE</scope>
    <source>
        <strain evidence="1">MT110</strain>
    </source>
</reference>